<proteinExistence type="predicted"/>
<dbReference type="VEuPathDB" id="FungiDB:ASPWEDRAFT_24058"/>
<gene>
    <name evidence="1" type="ORF">ASPWEDRAFT_24058</name>
</gene>
<evidence type="ECO:0000313" key="1">
    <source>
        <dbReference type="EMBL" id="OJJ38086.1"/>
    </source>
</evidence>
<organism evidence="1 2">
    <name type="scientific">Aspergillus wentii DTO 134E9</name>
    <dbReference type="NCBI Taxonomy" id="1073089"/>
    <lineage>
        <taxon>Eukaryota</taxon>
        <taxon>Fungi</taxon>
        <taxon>Dikarya</taxon>
        <taxon>Ascomycota</taxon>
        <taxon>Pezizomycotina</taxon>
        <taxon>Eurotiomycetes</taxon>
        <taxon>Eurotiomycetidae</taxon>
        <taxon>Eurotiales</taxon>
        <taxon>Aspergillaceae</taxon>
        <taxon>Aspergillus</taxon>
        <taxon>Aspergillus subgen. Cremei</taxon>
    </lineage>
</organism>
<dbReference type="Proteomes" id="UP000184383">
    <property type="component" value="Unassembled WGS sequence"/>
</dbReference>
<dbReference type="GeneID" id="63748410"/>
<keyword evidence="2" id="KW-1185">Reference proteome</keyword>
<name>A0A1L9RSZ6_ASPWE</name>
<dbReference type="STRING" id="1073089.A0A1L9RSZ6"/>
<evidence type="ECO:0000313" key="2">
    <source>
        <dbReference type="Proteomes" id="UP000184383"/>
    </source>
</evidence>
<sequence>MQHSDFFVYFGPRRSYLVQTPGLQPISTLPVSNRVQTIFNQSKKVTCVAYPPIIDDSEPLPDPFFAHEMKGFLGDDAFHFTDAIRKDYHGLEQWTSCRWGTAVSLPYFPSFKATWLIIQGTQVLADNRGGWWACSWGLNSTYAFLPANVTSCLQDIQPGGKVTHVALGIKGAFVVLYENGRMAWNLCGAYDELDMHLSTPGAAENILYVSMSIFDEGRYFIAYKDHRILYNFPEDDGGRSDWDLLDEWLRYDSHCQVLNNTRMVDFAKQETKSGGISGFISVITERMMREVINEEVEEQICRFMKGT</sequence>
<reference evidence="2" key="1">
    <citation type="journal article" date="2017" name="Genome Biol.">
        <title>Comparative genomics reveals high biological diversity and specific adaptations in the industrially and medically important fungal genus Aspergillus.</title>
        <authorList>
            <person name="de Vries R.P."/>
            <person name="Riley R."/>
            <person name="Wiebenga A."/>
            <person name="Aguilar-Osorio G."/>
            <person name="Amillis S."/>
            <person name="Uchima C.A."/>
            <person name="Anderluh G."/>
            <person name="Asadollahi M."/>
            <person name="Askin M."/>
            <person name="Barry K."/>
            <person name="Battaglia E."/>
            <person name="Bayram O."/>
            <person name="Benocci T."/>
            <person name="Braus-Stromeyer S.A."/>
            <person name="Caldana C."/>
            <person name="Canovas D."/>
            <person name="Cerqueira G.C."/>
            <person name="Chen F."/>
            <person name="Chen W."/>
            <person name="Choi C."/>
            <person name="Clum A."/>
            <person name="Dos Santos R.A."/>
            <person name="Damasio A.R."/>
            <person name="Diallinas G."/>
            <person name="Emri T."/>
            <person name="Fekete E."/>
            <person name="Flipphi M."/>
            <person name="Freyberg S."/>
            <person name="Gallo A."/>
            <person name="Gournas C."/>
            <person name="Habgood R."/>
            <person name="Hainaut M."/>
            <person name="Harispe M.L."/>
            <person name="Henrissat B."/>
            <person name="Hilden K.S."/>
            <person name="Hope R."/>
            <person name="Hossain A."/>
            <person name="Karabika E."/>
            <person name="Karaffa L."/>
            <person name="Karanyi Z."/>
            <person name="Krasevec N."/>
            <person name="Kuo A."/>
            <person name="Kusch H."/>
            <person name="LaButti K."/>
            <person name="Lagendijk E.L."/>
            <person name="Lapidus A."/>
            <person name="Levasseur A."/>
            <person name="Lindquist E."/>
            <person name="Lipzen A."/>
            <person name="Logrieco A.F."/>
            <person name="MacCabe A."/>
            <person name="Maekelae M.R."/>
            <person name="Malavazi I."/>
            <person name="Melin P."/>
            <person name="Meyer V."/>
            <person name="Mielnichuk N."/>
            <person name="Miskei M."/>
            <person name="Molnar A.P."/>
            <person name="Mule G."/>
            <person name="Ngan C.Y."/>
            <person name="Orejas M."/>
            <person name="Orosz E."/>
            <person name="Ouedraogo J.P."/>
            <person name="Overkamp K.M."/>
            <person name="Park H.-S."/>
            <person name="Perrone G."/>
            <person name="Piumi F."/>
            <person name="Punt P.J."/>
            <person name="Ram A.F."/>
            <person name="Ramon A."/>
            <person name="Rauscher S."/>
            <person name="Record E."/>
            <person name="Riano-Pachon D.M."/>
            <person name="Robert V."/>
            <person name="Roehrig J."/>
            <person name="Ruller R."/>
            <person name="Salamov A."/>
            <person name="Salih N.S."/>
            <person name="Samson R.A."/>
            <person name="Sandor E."/>
            <person name="Sanguinetti M."/>
            <person name="Schuetze T."/>
            <person name="Sepcic K."/>
            <person name="Shelest E."/>
            <person name="Sherlock G."/>
            <person name="Sophianopoulou V."/>
            <person name="Squina F.M."/>
            <person name="Sun H."/>
            <person name="Susca A."/>
            <person name="Todd R.B."/>
            <person name="Tsang A."/>
            <person name="Unkles S.E."/>
            <person name="van de Wiele N."/>
            <person name="van Rossen-Uffink D."/>
            <person name="Oliveira J.V."/>
            <person name="Vesth T.C."/>
            <person name="Visser J."/>
            <person name="Yu J.-H."/>
            <person name="Zhou M."/>
            <person name="Andersen M.R."/>
            <person name="Archer D.B."/>
            <person name="Baker S.E."/>
            <person name="Benoit I."/>
            <person name="Brakhage A.A."/>
            <person name="Braus G.H."/>
            <person name="Fischer R."/>
            <person name="Frisvad J.C."/>
            <person name="Goldman G.H."/>
            <person name="Houbraken J."/>
            <person name="Oakley B."/>
            <person name="Pocsi I."/>
            <person name="Scazzocchio C."/>
            <person name="Seiboth B."/>
            <person name="vanKuyk P.A."/>
            <person name="Wortman J."/>
            <person name="Dyer P.S."/>
            <person name="Grigoriev I.V."/>
        </authorList>
    </citation>
    <scope>NUCLEOTIDE SEQUENCE [LARGE SCALE GENOMIC DNA]</scope>
    <source>
        <strain evidence="2">DTO 134E9</strain>
    </source>
</reference>
<dbReference type="AlphaFoldDB" id="A0A1L9RSZ6"/>
<dbReference type="RefSeq" id="XP_040691762.1">
    <property type="nucleotide sequence ID" value="XM_040832562.1"/>
</dbReference>
<dbReference type="EMBL" id="KV878210">
    <property type="protein sequence ID" value="OJJ38086.1"/>
    <property type="molecule type" value="Genomic_DNA"/>
</dbReference>
<protein>
    <submittedName>
        <fullName evidence="1">Uncharacterized protein</fullName>
    </submittedName>
</protein>
<dbReference type="OrthoDB" id="4764735at2759"/>
<accession>A0A1L9RSZ6</accession>